<keyword evidence="2" id="KW-0812">Transmembrane</keyword>
<keyword evidence="1" id="KW-0175">Coiled coil</keyword>
<feature type="transmembrane region" description="Helical" evidence="2">
    <location>
        <begin position="38"/>
        <end position="55"/>
    </location>
</feature>
<protein>
    <recommendedName>
        <fullName evidence="5">Transmembrane protein</fullName>
    </recommendedName>
</protein>
<dbReference type="AlphaFoldDB" id="A0A8S1N871"/>
<evidence type="ECO:0000256" key="2">
    <source>
        <dbReference type="SAM" id="Phobius"/>
    </source>
</evidence>
<proteinExistence type="predicted"/>
<keyword evidence="2" id="KW-1133">Transmembrane helix</keyword>
<evidence type="ECO:0000313" key="4">
    <source>
        <dbReference type="Proteomes" id="UP000688137"/>
    </source>
</evidence>
<name>A0A8S1N871_PARPR</name>
<gene>
    <name evidence="3" type="ORF">PPRIM_AZ9-3.1.T0760069</name>
</gene>
<evidence type="ECO:0008006" key="5">
    <source>
        <dbReference type="Google" id="ProtNLM"/>
    </source>
</evidence>
<feature type="transmembrane region" description="Helical" evidence="2">
    <location>
        <begin position="61"/>
        <end position="81"/>
    </location>
</feature>
<keyword evidence="2" id="KW-0472">Membrane</keyword>
<dbReference type="OMA" id="FMKKDNI"/>
<organism evidence="3 4">
    <name type="scientific">Paramecium primaurelia</name>
    <dbReference type="NCBI Taxonomy" id="5886"/>
    <lineage>
        <taxon>Eukaryota</taxon>
        <taxon>Sar</taxon>
        <taxon>Alveolata</taxon>
        <taxon>Ciliophora</taxon>
        <taxon>Intramacronucleata</taxon>
        <taxon>Oligohymenophorea</taxon>
        <taxon>Peniculida</taxon>
        <taxon>Parameciidae</taxon>
        <taxon>Paramecium</taxon>
    </lineage>
</organism>
<sequence>MEKDNYIIIIIFMKKDNIQMGKRLDLIQYIKIIFCKKLLIIENILYILLLLLLLLSQTRMAILFEILLLIGFAGASFYIGYRYSIDFQPKVDAPYNPVDDIESSKGRSGAITKSQYQARQKELDKVLQQIEEAKQKEKKKLVEIDLLRAKSKDKVLSDQEFNNLLDE</sequence>
<dbReference type="EMBL" id="CAJJDM010000079">
    <property type="protein sequence ID" value="CAD8086226.1"/>
    <property type="molecule type" value="Genomic_DNA"/>
</dbReference>
<keyword evidence="4" id="KW-1185">Reference proteome</keyword>
<evidence type="ECO:0000256" key="1">
    <source>
        <dbReference type="SAM" id="Coils"/>
    </source>
</evidence>
<accession>A0A8S1N871</accession>
<dbReference type="Proteomes" id="UP000688137">
    <property type="component" value="Unassembled WGS sequence"/>
</dbReference>
<comment type="caution">
    <text evidence="3">The sequence shown here is derived from an EMBL/GenBank/DDBJ whole genome shotgun (WGS) entry which is preliminary data.</text>
</comment>
<feature type="coiled-coil region" evidence="1">
    <location>
        <begin position="113"/>
        <end position="150"/>
    </location>
</feature>
<reference evidence="3" key="1">
    <citation type="submission" date="2021-01" db="EMBL/GenBank/DDBJ databases">
        <authorList>
            <consortium name="Genoscope - CEA"/>
            <person name="William W."/>
        </authorList>
    </citation>
    <scope>NUCLEOTIDE SEQUENCE</scope>
</reference>
<evidence type="ECO:0000313" key="3">
    <source>
        <dbReference type="EMBL" id="CAD8086226.1"/>
    </source>
</evidence>